<organism evidence="2 3">
    <name type="scientific">Flavobacterium granuli</name>
    <dbReference type="NCBI Taxonomy" id="280093"/>
    <lineage>
        <taxon>Bacteria</taxon>
        <taxon>Pseudomonadati</taxon>
        <taxon>Bacteroidota</taxon>
        <taxon>Flavobacteriia</taxon>
        <taxon>Flavobacteriales</taxon>
        <taxon>Flavobacteriaceae</taxon>
        <taxon>Flavobacterium</taxon>
    </lineage>
</organism>
<evidence type="ECO:0000313" key="3">
    <source>
        <dbReference type="Proteomes" id="UP000184384"/>
    </source>
</evidence>
<keyword evidence="4" id="KW-1185">Reference proteome</keyword>
<dbReference type="EMBL" id="PVUB01000001">
    <property type="protein sequence ID" value="PRZ28079.1"/>
    <property type="molecule type" value="Genomic_DNA"/>
</dbReference>
<dbReference type="Proteomes" id="UP000237771">
    <property type="component" value="Unassembled WGS sequence"/>
</dbReference>
<accession>A0A1M5IS30</accession>
<dbReference type="RefSeq" id="WP_072938915.1">
    <property type="nucleotide sequence ID" value="NZ_FQWO01000001.1"/>
</dbReference>
<dbReference type="EMBL" id="FQWO01000001">
    <property type="protein sequence ID" value="SHG30809.1"/>
    <property type="molecule type" value="Genomic_DNA"/>
</dbReference>
<dbReference type="AlphaFoldDB" id="A0A1M5IS30"/>
<evidence type="ECO:0000313" key="2">
    <source>
        <dbReference type="EMBL" id="SHG30809.1"/>
    </source>
</evidence>
<sequence>MQSTNSQKDKLELIDKIIHTEDQSTLDFLKEVFSDDHSKYELTDEQKLILEDATTKYYSGEEPSFTWEEIKNNARKSFNEKKS</sequence>
<name>A0A1M5IS30_9FLAO</name>
<proteinExistence type="predicted"/>
<reference evidence="3" key="1">
    <citation type="submission" date="2016-11" db="EMBL/GenBank/DDBJ databases">
        <authorList>
            <person name="Varghese N."/>
            <person name="Submissions S."/>
        </authorList>
    </citation>
    <scope>NUCLEOTIDE SEQUENCE [LARGE SCALE GENOMIC DNA]</scope>
    <source>
        <strain evidence="3">DSM 19729</strain>
    </source>
</reference>
<protein>
    <submittedName>
        <fullName evidence="2">Uncharacterized protein</fullName>
    </submittedName>
</protein>
<gene>
    <name evidence="1" type="ORF">BC624_101365</name>
    <name evidence="2" type="ORF">SAMN05443373_101365</name>
</gene>
<evidence type="ECO:0000313" key="4">
    <source>
        <dbReference type="Proteomes" id="UP000237771"/>
    </source>
</evidence>
<dbReference type="OrthoDB" id="827658at2"/>
<reference evidence="2" key="2">
    <citation type="submission" date="2016-11" db="EMBL/GenBank/DDBJ databases">
        <authorList>
            <person name="Jaros S."/>
            <person name="Januszkiewicz K."/>
            <person name="Wedrychowicz H."/>
        </authorList>
    </citation>
    <scope>NUCLEOTIDE SEQUENCE [LARGE SCALE GENOMIC DNA]</scope>
    <source>
        <strain evidence="2">DSM 19729</strain>
    </source>
</reference>
<reference evidence="1 4" key="3">
    <citation type="submission" date="2018-03" db="EMBL/GenBank/DDBJ databases">
        <title>Genomic Encyclopedia of Archaeal and Bacterial Type Strains, Phase II (KMG-II): from individual species to whole genera.</title>
        <authorList>
            <person name="Goeker M."/>
        </authorList>
    </citation>
    <scope>NUCLEOTIDE SEQUENCE [LARGE SCALE GENOMIC DNA]</scope>
    <source>
        <strain evidence="1 4">DSM 17797</strain>
    </source>
</reference>
<evidence type="ECO:0000313" key="1">
    <source>
        <dbReference type="EMBL" id="PRZ28079.1"/>
    </source>
</evidence>
<dbReference type="Proteomes" id="UP000184384">
    <property type="component" value="Unassembled WGS sequence"/>
</dbReference>